<comment type="caution">
    <text evidence="1">The sequence shown here is derived from an EMBL/GenBank/DDBJ whole genome shotgun (WGS) entry which is preliminary data.</text>
</comment>
<organism evidence="1 2">
    <name type="scientific">Brevibacillus gelatini</name>
    <dbReference type="NCBI Taxonomy" id="1655277"/>
    <lineage>
        <taxon>Bacteria</taxon>
        <taxon>Bacillati</taxon>
        <taxon>Bacillota</taxon>
        <taxon>Bacilli</taxon>
        <taxon>Bacillales</taxon>
        <taxon>Paenibacillaceae</taxon>
        <taxon>Brevibacillus</taxon>
    </lineage>
</organism>
<protein>
    <submittedName>
        <fullName evidence="1">M20/M25/M40 family metallo-hydrolase</fullName>
    </submittedName>
</protein>
<dbReference type="SUPFAM" id="SSF53187">
    <property type="entry name" value="Zn-dependent exopeptidases"/>
    <property type="match status" value="1"/>
</dbReference>
<evidence type="ECO:0000313" key="2">
    <source>
        <dbReference type="Proteomes" id="UP000268829"/>
    </source>
</evidence>
<dbReference type="PANTHER" id="PTHR43808:SF27">
    <property type="entry name" value="PROTEIN ROCB"/>
    <property type="match status" value="1"/>
</dbReference>
<dbReference type="EMBL" id="RHHS01000005">
    <property type="protein sequence ID" value="RNB61719.1"/>
    <property type="molecule type" value="Genomic_DNA"/>
</dbReference>
<dbReference type="PANTHER" id="PTHR43808">
    <property type="entry name" value="ACETYLORNITHINE DEACETYLASE"/>
    <property type="match status" value="1"/>
</dbReference>
<dbReference type="AlphaFoldDB" id="A0A3M8BE72"/>
<gene>
    <name evidence="1" type="ORF">EDM57_01115</name>
</gene>
<name>A0A3M8BE72_9BACL</name>
<keyword evidence="1" id="KW-0378">Hydrolase</keyword>
<dbReference type="FunFam" id="3.40.630.10:FF:000100">
    <property type="entry name" value="Arginine utilization protein RocB"/>
    <property type="match status" value="1"/>
</dbReference>
<dbReference type="InterPro" id="IPR050072">
    <property type="entry name" value="Peptidase_M20A"/>
</dbReference>
<proteinExistence type="predicted"/>
<dbReference type="Pfam" id="PF01546">
    <property type="entry name" value="Peptidase_M20"/>
    <property type="match status" value="1"/>
</dbReference>
<dbReference type="OrthoDB" id="9792335at2"/>
<dbReference type="RefSeq" id="WP_122902939.1">
    <property type="nucleotide sequence ID" value="NZ_RHHS01000005.1"/>
</dbReference>
<dbReference type="InterPro" id="IPR002933">
    <property type="entry name" value="Peptidase_M20"/>
</dbReference>
<reference evidence="1 2" key="1">
    <citation type="submission" date="2018-10" db="EMBL/GenBank/DDBJ databases">
        <title>Phylogenomics of Brevibacillus.</title>
        <authorList>
            <person name="Dunlap C."/>
        </authorList>
    </citation>
    <scope>NUCLEOTIDE SEQUENCE [LARGE SCALE GENOMIC DNA]</scope>
    <source>
        <strain evidence="1 2">DSM 100115</strain>
    </source>
</reference>
<dbReference type="InterPro" id="IPR012166">
    <property type="entry name" value="Uncharacterised_RocB"/>
</dbReference>
<dbReference type="GO" id="GO:0016787">
    <property type="term" value="F:hydrolase activity"/>
    <property type="evidence" value="ECO:0007669"/>
    <property type="project" value="UniProtKB-KW"/>
</dbReference>
<sequence>MQKWQTKEQLINLLCSLVNIPSVTGSPAEKDLPGYVVDQLRSLPYYQANPDHVRANPTEDGRHFVTALVKKPGVRDTVILVSHFDVVDVEDYGGWMQHAFDPKTLTPLFQQNAADMPADVQQDLRTGNWLFGRGTMDMKCGLTLHMSMIERACAGEFDGNLLLLTVPDEEVNSVGMRAAVPELLKIAEQFDLRYTTVLNSEPMFTRFPGDQNTYVYTGSIGKVLPGFLCYGKETHVGEPFAGLNGNYMASQITCELELNTSFCEVVEGEASPPPTNLIQKDLKKEYSVQIPHRAVTLFNLFLLEKKMEDVVEPLLNAARNVAERIRQNYVRHASQFAHFAPFSPRDLSISVMTYEELYTYALKTHGKEKLRQLEADVIANRQDKDDRDTTIELVDQLAILCKELSPMIILFFAPPFYPAVSSRKHPLIQKTVAEMEAYARQQHQVTLVKQNYFGGISDLSYVGLQYPAASMQPLVANMPLWNNGYSIPLQELEAFDVPVLNLGPVGRDAHQWTERLDVDYAFDTLKDMLPRCIQSLLKNGQAAAKQ</sequence>
<keyword evidence="2" id="KW-1185">Reference proteome</keyword>
<dbReference type="PIRSF" id="PIRSF010386">
    <property type="entry name" value="RocB"/>
    <property type="match status" value="1"/>
</dbReference>
<dbReference type="Proteomes" id="UP000268829">
    <property type="component" value="Unassembled WGS sequence"/>
</dbReference>
<dbReference type="Gene3D" id="3.40.630.10">
    <property type="entry name" value="Zn peptidases"/>
    <property type="match status" value="1"/>
</dbReference>
<accession>A0A3M8BE72</accession>
<evidence type="ECO:0000313" key="1">
    <source>
        <dbReference type="EMBL" id="RNB61719.1"/>
    </source>
</evidence>